<dbReference type="EMBL" id="PSQE01000008">
    <property type="protein sequence ID" value="RHN39024.1"/>
    <property type="molecule type" value="Genomic_DNA"/>
</dbReference>
<dbReference type="Proteomes" id="UP000265566">
    <property type="component" value="Chromosome 8"/>
</dbReference>
<dbReference type="Gramene" id="rna45009">
    <property type="protein sequence ID" value="RHN39024.1"/>
    <property type="gene ID" value="gene45009"/>
</dbReference>
<name>A0A396GHD2_MEDTR</name>
<evidence type="ECO:0008006" key="3">
    <source>
        <dbReference type="Google" id="ProtNLM"/>
    </source>
</evidence>
<reference evidence="2" key="1">
    <citation type="journal article" date="2018" name="Nat. Plants">
        <title>Whole-genome landscape of Medicago truncatula symbiotic genes.</title>
        <authorList>
            <person name="Pecrix Y."/>
            <person name="Gamas P."/>
            <person name="Carrere S."/>
        </authorList>
    </citation>
    <scope>NUCLEOTIDE SEQUENCE</scope>
    <source>
        <tissue evidence="2">Leaves</tissue>
    </source>
</reference>
<comment type="caution">
    <text evidence="2">The sequence shown here is derived from an EMBL/GenBank/DDBJ whole genome shotgun (WGS) entry which is preliminary data.</text>
</comment>
<keyword evidence="1" id="KW-0472">Membrane</keyword>
<evidence type="ECO:0000256" key="1">
    <source>
        <dbReference type="SAM" id="Phobius"/>
    </source>
</evidence>
<proteinExistence type="predicted"/>
<organism evidence="2">
    <name type="scientific">Medicago truncatula</name>
    <name type="common">Barrel medic</name>
    <name type="synonym">Medicago tribuloides</name>
    <dbReference type="NCBI Taxonomy" id="3880"/>
    <lineage>
        <taxon>Eukaryota</taxon>
        <taxon>Viridiplantae</taxon>
        <taxon>Streptophyta</taxon>
        <taxon>Embryophyta</taxon>
        <taxon>Tracheophyta</taxon>
        <taxon>Spermatophyta</taxon>
        <taxon>Magnoliopsida</taxon>
        <taxon>eudicotyledons</taxon>
        <taxon>Gunneridae</taxon>
        <taxon>Pentapetalae</taxon>
        <taxon>rosids</taxon>
        <taxon>fabids</taxon>
        <taxon>Fabales</taxon>
        <taxon>Fabaceae</taxon>
        <taxon>Papilionoideae</taxon>
        <taxon>50 kb inversion clade</taxon>
        <taxon>NPAAA clade</taxon>
        <taxon>Hologalegina</taxon>
        <taxon>IRL clade</taxon>
        <taxon>Trifolieae</taxon>
        <taxon>Medicago</taxon>
    </lineage>
</organism>
<keyword evidence="1" id="KW-0812">Transmembrane</keyword>
<keyword evidence="1" id="KW-1133">Transmembrane helix</keyword>
<gene>
    <name evidence="2" type="ORF">MtrunA17_Chr8g0339411</name>
</gene>
<sequence length="93" mass="10343">MGSKRDFAVNVLIGWLSKRSMKVKILLGILLAFCAVVILKHTITDPHFFYIASGSIHIIGLVVLVYKLIVNKTCSGTFIIFPSSIAHCPNFFF</sequence>
<dbReference type="AlphaFoldDB" id="A0A396GHD2"/>
<evidence type="ECO:0000313" key="2">
    <source>
        <dbReference type="EMBL" id="RHN39024.1"/>
    </source>
</evidence>
<accession>A0A396GHD2</accession>
<feature type="transmembrane region" description="Helical" evidence="1">
    <location>
        <begin position="25"/>
        <end position="43"/>
    </location>
</feature>
<protein>
    <recommendedName>
        <fullName evidence="3">Transmembrane protein</fullName>
    </recommendedName>
</protein>
<feature type="transmembrane region" description="Helical" evidence="1">
    <location>
        <begin position="49"/>
        <end position="69"/>
    </location>
</feature>